<dbReference type="EMBL" id="JAESVA010000002">
    <property type="protein sequence ID" value="MCB8879910.1"/>
    <property type="molecule type" value="Genomic_DNA"/>
</dbReference>
<dbReference type="InterPro" id="IPR002563">
    <property type="entry name" value="Flavin_Rdtase-like_dom"/>
</dbReference>
<reference evidence="2 3" key="1">
    <citation type="journal article" date="2021" name="Microorganisms">
        <title>Acidisoma silvae sp. nov. and Acidisomacellulosilytica sp. nov., Two Acidophilic Bacteria Isolated from Decaying Wood, Hydrolyzing Cellulose and Producing Poly-3-hydroxybutyrate.</title>
        <authorList>
            <person name="Mieszkin S."/>
            <person name="Pouder E."/>
            <person name="Uroz S."/>
            <person name="Simon-Colin C."/>
            <person name="Alain K."/>
        </authorList>
    </citation>
    <scope>NUCLEOTIDE SEQUENCE [LARGE SCALE GENOMIC DNA]</scope>
    <source>
        <strain evidence="2 3">HW T5.17</strain>
    </source>
</reference>
<dbReference type="Pfam" id="PF01613">
    <property type="entry name" value="Flavin_Reduct"/>
    <property type="match status" value="1"/>
</dbReference>
<dbReference type="PANTHER" id="PTHR43812:SF2">
    <property type="entry name" value="FLAVIN REDUCTASE LIKE DOMAIN-CONTAINING PROTEIN"/>
    <property type="match status" value="1"/>
</dbReference>
<dbReference type="SMART" id="SM00903">
    <property type="entry name" value="Flavin_Reduct"/>
    <property type="match status" value="1"/>
</dbReference>
<evidence type="ECO:0000313" key="2">
    <source>
        <dbReference type="EMBL" id="MCB8879910.1"/>
    </source>
</evidence>
<dbReference type="InterPro" id="IPR012349">
    <property type="entry name" value="Split_barrel_FMN-bd"/>
</dbReference>
<evidence type="ECO:0000313" key="3">
    <source>
        <dbReference type="Proteomes" id="UP000721844"/>
    </source>
</evidence>
<sequence length="203" mass="21897">MTETHFYQPEQGHRLPHDPLKAIIAPRPIGWISTVSTSGHVNLAPYSFFNMVSDIPPMVMFSSNGWKDSVRNAEETGEFVANLAVEALAKQMNESCVAVPHDVDEFELAGLAKAPSVLVAPPRVAIAPAALECKCVSIQQLQGLGGVPSSNYMVIGQIVGVHIDPAFLKDGKFDTAGAMPLGRCGYRGDYVSVSSLFEMVRPR</sequence>
<dbReference type="PANTHER" id="PTHR43812">
    <property type="entry name" value="BLR2425 PROTEIN"/>
    <property type="match status" value="1"/>
</dbReference>
<dbReference type="Gene3D" id="2.30.110.10">
    <property type="entry name" value="Electron Transport, Fmn-binding Protein, Chain A"/>
    <property type="match status" value="1"/>
</dbReference>
<dbReference type="RefSeq" id="WP_227306525.1">
    <property type="nucleotide sequence ID" value="NZ_JAESVA010000002.1"/>
</dbReference>
<protein>
    <submittedName>
        <fullName evidence="2">Flavin reductase family protein</fullName>
    </submittedName>
</protein>
<comment type="caution">
    <text evidence="2">The sequence shown here is derived from an EMBL/GenBank/DDBJ whole genome shotgun (WGS) entry which is preliminary data.</text>
</comment>
<dbReference type="AlphaFoldDB" id="A0A963YZG9"/>
<organism evidence="2 3">
    <name type="scientific">Acidisoma cellulosilyticum</name>
    <dbReference type="NCBI Taxonomy" id="2802395"/>
    <lineage>
        <taxon>Bacteria</taxon>
        <taxon>Pseudomonadati</taxon>
        <taxon>Pseudomonadota</taxon>
        <taxon>Alphaproteobacteria</taxon>
        <taxon>Acetobacterales</taxon>
        <taxon>Acidocellaceae</taxon>
        <taxon>Acidisoma</taxon>
    </lineage>
</organism>
<feature type="domain" description="Flavin reductase like" evidence="1">
    <location>
        <begin position="22"/>
        <end position="175"/>
    </location>
</feature>
<dbReference type="SUPFAM" id="SSF50475">
    <property type="entry name" value="FMN-binding split barrel"/>
    <property type="match status" value="1"/>
</dbReference>
<evidence type="ECO:0000259" key="1">
    <source>
        <dbReference type="SMART" id="SM00903"/>
    </source>
</evidence>
<name>A0A963YZG9_9PROT</name>
<keyword evidence="3" id="KW-1185">Reference proteome</keyword>
<dbReference type="GO" id="GO:0016646">
    <property type="term" value="F:oxidoreductase activity, acting on the CH-NH group of donors, NAD or NADP as acceptor"/>
    <property type="evidence" value="ECO:0007669"/>
    <property type="project" value="UniProtKB-ARBA"/>
</dbReference>
<dbReference type="GO" id="GO:0010181">
    <property type="term" value="F:FMN binding"/>
    <property type="evidence" value="ECO:0007669"/>
    <property type="project" value="InterPro"/>
</dbReference>
<accession>A0A963YZG9</accession>
<gene>
    <name evidence="2" type="ORF">ACELLULO517_06665</name>
</gene>
<proteinExistence type="predicted"/>
<dbReference type="Proteomes" id="UP000721844">
    <property type="component" value="Unassembled WGS sequence"/>
</dbReference>